<comment type="function">
    <text evidence="4">After transfer of sugars to endogenous macromolecular acceptors, the enzyme converts nucleoside diphosphates to nucleoside monophosphates which in turn exit the Golgi lumen in a coupled antiporter reaction, allowing entry of additional nucleotide sugar from the cytosol.</text>
</comment>
<dbReference type="GO" id="GO:0006487">
    <property type="term" value="P:protein N-linked glycosylation"/>
    <property type="evidence" value="ECO:0007669"/>
    <property type="project" value="TreeGrafter"/>
</dbReference>
<dbReference type="GO" id="GO:0009134">
    <property type="term" value="P:nucleoside diphosphate catabolic process"/>
    <property type="evidence" value="ECO:0007669"/>
    <property type="project" value="TreeGrafter"/>
</dbReference>
<dbReference type="GO" id="GO:0004382">
    <property type="term" value="F:GDP phosphatase activity"/>
    <property type="evidence" value="ECO:0007669"/>
    <property type="project" value="UniProtKB-EC"/>
</dbReference>
<evidence type="ECO:0000256" key="5">
    <source>
        <dbReference type="ARBA" id="ARBA00038903"/>
    </source>
</evidence>
<evidence type="ECO:0000256" key="7">
    <source>
        <dbReference type="PIRSR" id="PIRSR600407-2"/>
    </source>
</evidence>
<evidence type="ECO:0000256" key="2">
    <source>
        <dbReference type="ARBA" id="ARBA00009283"/>
    </source>
</evidence>
<evidence type="ECO:0000256" key="1">
    <source>
        <dbReference type="ARBA" id="ARBA00004323"/>
    </source>
</evidence>
<dbReference type="CDD" id="cd24040">
    <property type="entry name" value="ASKHA_NBD_GDA1"/>
    <property type="match status" value="1"/>
</dbReference>
<dbReference type="GO" id="GO:0017111">
    <property type="term" value="F:ribonucleoside triphosphate phosphatase activity"/>
    <property type="evidence" value="ECO:0007669"/>
    <property type="project" value="TreeGrafter"/>
</dbReference>
<feature type="transmembrane region" description="Helical" evidence="10">
    <location>
        <begin position="12"/>
        <end position="32"/>
    </location>
</feature>
<accession>A0A067Q6X5</accession>
<keyword evidence="10" id="KW-0812">Transmembrane</keyword>
<proteinExistence type="inferred from homology"/>
<name>A0A067Q6X5_9AGAM</name>
<evidence type="ECO:0000256" key="8">
    <source>
        <dbReference type="RuleBase" id="RU003833"/>
    </source>
</evidence>
<gene>
    <name evidence="11" type="ORF">JAAARDRAFT_122462</name>
</gene>
<evidence type="ECO:0000313" key="11">
    <source>
        <dbReference type="EMBL" id="KDQ62803.1"/>
    </source>
</evidence>
<dbReference type="STRING" id="933084.A0A067Q6X5"/>
<protein>
    <recommendedName>
        <fullName evidence="5">guanosine-diphosphatase</fullName>
        <ecNumber evidence="5">3.6.1.42</ecNumber>
    </recommendedName>
</protein>
<feature type="active site" description="Proton acceptor" evidence="6">
    <location>
        <position position="239"/>
    </location>
</feature>
<evidence type="ECO:0000256" key="6">
    <source>
        <dbReference type="PIRSR" id="PIRSR600407-1"/>
    </source>
</evidence>
<dbReference type="Gene3D" id="3.30.420.40">
    <property type="match status" value="1"/>
</dbReference>
<dbReference type="PROSITE" id="PS01238">
    <property type="entry name" value="GDA1_CD39_NTPASE"/>
    <property type="match status" value="1"/>
</dbReference>
<dbReference type="InterPro" id="IPR000407">
    <property type="entry name" value="GDA1_CD39_NTPase"/>
</dbReference>
<dbReference type="FunCoup" id="A0A067Q6X5">
    <property type="interactions" value="200"/>
</dbReference>
<sequence>MGAGRGVAGKKFAWKKFAIAAGVLVGLVWVFGPRKDVTLGGVDPDFMNPDLSEVDYETSIHMPAPTLPSDLEDRPPAHTTTTSSLPRPTSPATDPDLLGTVHCTKPYTSGSPLVQYGLMIDAGSTGSRIHIYKFHNCGPSPTYEYEVFKQTHPGLSAFREDPLEAAKSLDILLDEALDVVPTSLRKCTPVAVKATAGLRLLGPEQSGAILEAVRNRIEEKYPFVLQGEDSVAIMDGKDEGVYAWITANYLLDSIRASSPKNAPTYAVLDLGGASTQIVFEPTFDPSKSESKFVEGDHKYELKFGGKTHVLYQHSYLGYGLMHARKSVHRLVEFISSVRHATGHGENGVVPNPCLARHTERVVEIEDERLGETRKVTMSGMDVGGLESCNRVMELVMAKDAICELKPCSFDGVYQPSILDTFPDGKILLLSYFYDRIKPLLPKDTAPPRLTVSTLATLADQVCLGPPSWAEHWANDPEAMAELEDRPEYCLDLTFMHALLRLGYEFAEEREVTIGKQLDGTELGWALGAGIALVGGELKCDI</sequence>
<reference evidence="12" key="1">
    <citation type="journal article" date="2014" name="Proc. Natl. Acad. Sci. U.S.A.">
        <title>Extensive sampling of basidiomycete genomes demonstrates inadequacy of the white-rot/brown-rot paradigm for wood decay fungi.</title>
        <authorList>
            <person name="Riley R."/>
            <person name="Salamov A.A."/>
            <person name="Brown D.W."/>
            <person name="Nagy L.G."/>
            <person name="Floudas D."/>
            <person name="Held B.W."/>
            <person name="Levasseur A."/>
            <person name="Lombard V."/>
            <person name="Morin E."/>
            <person name="Otillar R."/>
            <person name="Lindquist E.A."/>
            <person name="Sun H."/>
            <person name="LaButti K.M."/>
            <person name="Schmutz J."/>
            <person name="Jabbour D."/>
            <person name="Luo H."/>
            <person name="Baker S.E."/>
            <person name="Pisabarro A.G."/>
            <person name="Walton J.D."/>
            <person name="Blanchette R.A."/>
            <person name="Henrissat B."/>
            <person name="Martin F."/>
            <person name="Cullen D."/>
            <person name="Hibbett D.S."/>
            <person name="Grigoriev I.V."/>
        </authorList>
    </citation>
    <scope>NUCLEOTIDE SEQUENCE [LARGE SCALE GENOMIC DNA]</scope>
    <source>
        <strain evidence="12">MUCL 33604</strain>
    </source>
</reference>
<keyword evidence="12" id="KW-1185">Reference proteome</keyword>
<dbReference type="InParanoid" id="A0A067Q6X5"/>
<evidence type="ECO:0000256" key="4">
    <source>
        <dbReference type="ARBA" id="ARBA00037742"/>
    </source>
</evidence>
<dbReference type="OrthoDB" id="6372431at2759"/>
<dbReference type="EC" id="3.6.1.42" evidence="5"/>
<keyword evidence="7" id="KW-0547">Nucleotide-binding</keyword>
<dbReference type="GO" id="GO:0000139">
    <property type="term" value="C:Golgi membrane"/>
    <property type="evidence" value="ECO:0007669"/>
    <property type="project" value="UniProtKB-SubCell"/>
</dbReference>
<dbReference type="EMBL" id="KL197711">
    <property type="protein sequence ID" value="KDQ62803.1"/>
    <property type="molecule type" value="Genomic_DNA"/>
</dbReference>
<dbReference type="GO" id="GO:0005524">
    <property type="term" value="F:ATP binding"/>
    <property type="evidence" value="ECO:0007669"/>
    <property type="project" value="UniProtKB-KW"/>
</dbReference>
<evidence type="ECO:0000256" key="10">
    <source>
        <dbReference type="SAM" id="Phobius"/>
    </source>
</evidence>
<dbReference type="Pfam" id="PF01150">
    <property type="entry name" value="GDA1_CD39"/>
    <property type="match status" value="1"/>
</dbReference>
<comment type="subcellular location">
    <subcellularLocation>
        <location evidence="1">Golgi apparatus membrane</location>
        <topology evidence="1">Single-pass type II membrane protein</topology>
    </subcellularLocation>
</comment>
<organism evidence="11 12">
    <name type="scientific">Jaapia argillacea MUCL 33604</name>
    <dbReference type="NCBI Taxonomy" id="933084"/>
    <lineage>
        <taxon>Eukaryota</taxon>
        <taxon>Fungi</taxon>
        <taxon>Dikarya</taxon>
        <taxon>Basidiomycota</taxon>
        <taxon>Agaricomycotina</taxon>
        <taxon>Agaricomycetes</taxon>
        <taxon>Agaricomycetidae</taxon>
        <taxon>Jaapiales</taxon>
        <taxon>Jaapiaceae</taxon>
        <taxon>Jaapia</taxon>
    </lineage>
</organism>
<dbReference type="HOGENOM" id="CLU_010246_4_2_1"/>
<comment type="similarity">
    <text evidence="2 8">Belongs to the GDA1/CD39 NTPase family.</text>
</comment>
<dbReference type="Gene3D" id="3.30.420.150">
    <property type="entry name" value="Exopolyphosphatase. Domain 2"/>
    <property type="match status" value="1"/>
</dbReference>
<evidence type="ECO:0000256" key="3">
    <source>
        <dbReference type="ARBA" id="ARBA00022801"/>
    </source>
</evidence>
<feature type="binding site" evidence="7">
    <location>
        <begin position="272"/>
        <end position="276"/>
    </location>
    <ligand>
        <name>ATP</name>
        <dbReference type="ChEBI" id="CHEBI:30616"/>
    </ligand>
</feature>
<keyword evidence="7" id="KW-0067">ATP-binding</keyword>
<keyword evidence="10" id="KW-1133">Transmembrane helix</keyword>
<feature type="compositionally biased region" description="Low complexity" evidence="9">
    <location>
        <begin position="79"/>
        <end position="93"/>
    </location>
</feature>
<keyword evidence="3 8" id="KW-0378">Hydrolase</keyword>
<evidence type="ECO:0000313" key="12">
    <source>
        <dbReference type="Proteomes" id="UP000027265"/>
    </source>
</evidence>
<dbReference type="PANTHER" id="PTHR11782">
    <property type="entry name" value="ADENOSINE/GUANOSINE DIPHOSPHATASE"/>
    <property type="match status" value="1"/>
</dbReference>
<dbReference type="AlphaFoldDB" id="A0A067Q6X5"/>
<keyword evidence="10" id="KW-0472">Membrane</keyword>
<dbReference type="PANTHER" id="PTHR11782:SF83">
    <property type="entry name" value="GUANOSINE-DIPHOSPHATASE"/>
    <property type="match status" value="1"/>
</dbReference>
<dbReference type="Proteomes" id="UP000027265">
    <property type="component" value="Unassembled WGS sequence"/>
</dbReference>
<feature type="region of interest" description="Disordered" evidence="9">
    <location>
        <begin position="62"/>
        <end position="97"/>
    </location>
</feature>
<dbReference type="GO" id="GO:0045134">
    <property type="term" value="F:UDP phosphatase activity"/>
    <property type="evidence" value="ECO:0007669"/>
    <property type="project" value="TreeGrafter"/>
</dbReference>
<evidence type="ECO:0000256" key="9">
    <source>
        <dbReference type="SAM" id="MobiDB-lite"/>
    </source>
</evidence>